<protein>
    <submittedName>
        <fullName evidence="2">Uncharacterized protein</fullName>
    </submittedName>
</protein>
<proteinExistence type="predicted"/>
<reference evidence="2 3" key="1">
    <citation type="submission" date="2017-06" db="EMBL/GenBank/DDBJ databases">
        <authorList>
            <person name="Kim H.J."/>
            <person name="Triplett B.A."/>
        </authorList>
    </citation>
    <scope>NUCLEOTIDE SEQUENCE [LARGE SCALE GENOMIC DNA]</scope>
    <source>
        <strain evidence="2 3">DSM 19307</strain>
    </source>
</reference>
<keyword evidence="3" id="KW-1185">Reference proteome</keyword>
<keyword evidence="1" id="KW-0732">Signal</keyword>
<dbReference type="RefSeq" id="WP_262485921.1">
    <property type="nucleotide sequence ID" value="NZ_FZPD01000002.1"/>
</dbReference>
<feature type="chain" id="PRO_5012105077" evidence="1">
    <location>
        <begin position="20"/>
        <end position="42"/>
    </location>
</feature>
<accession>A0A239HHZ2</accession>
<gene>
    <name evidence="2" type="ORF">SAMN05421640_1323</name>
</gene>
<name>A0A239HHZ2_EKHLU</name>
<evidence type="ECO:0000313" key="2">
    <source>
        <dbReference type="EMBL" id="SNS80932.1"/>
    </source>
</evidence>
<dbReference type="PROSITE" id="PS51257">
    <property type="entry name" value="PROKAR_LIPOPROTEIN"/>
    <property type="match status" value="1"/>
</dbReference>
<dbReference type="Proteomes" id="UP000198393">
    <property type="component" value="Unassembled WGS sequence"/>
</dbReference>
<evidence type="ECO:0000313" key="3">
    <source>
        <dbReference type="Proteomes" id="UP000198393"/>
    </source>
</evidence>
<evidence type="ECO:0000256" key="1">
    <source>
        <dbReference type="SAM" id="SignalP"/>
    </source>
</evidence>
<organism evidence="2 3">
    <name type="scientific">Ekhidna lutea</name>
    <dbReference type="NCBI Taxonomy" id="447679"/>
    <lineage>
        <taxon>Bacteria</taxon>
        <taxon>Pseudomonadati</taxon>
        <taxon>Bacteroidota</taxon>
        <taxon>Cytophagia</taxon>
        <taxon>Cytophagales</taxon>
        <taxon>Reichenbachiellaceae</taxon>
        <taxon>Ekhidna</taxon>
    </lineage>
</organism>
<feature type="signal peptide" evidence="1">
    <location>
        <begin position="1"/>
        <end position="19"/>
    </location>
</feature>
<dbReference type="AlphaFoldDB" id="A0A239HHZ2"/>
<sequence>MKLKLTILAVIILAMSACTQRTCPTYAQEDTKEVKTEQQADA</sequence>
<dbReference type="EMBL" id="FZPD01000002">
    <property type="protein sequence ID" value="SNS80932.1"/>
    <property type="molecule type" value="Genomic_DNA"/>
</dbReference>